<organism evidence="13 14">
    <name type="scientific">Cuniculiplasma divulgatum</name>
    <dbReference type="NCBI Taxonomy" id="1673428"/>
    <lineage>
        <taxon>Archaea</taxon>
        <taxon>Methanobacteriati</taxon>
        <taxon>Thermoplasmatota</taxon>
        <taxon>Thermoplasmata</taxon>
        <taxon>Thermoplasmatales</taxon>
        <taxon>Cuniculiplasmataceae</taxon>
        <taxon>Cuniculiplasma</taxon>
    </lineage>
</organism>
<comment type="caution">
    <text evidence="9">Lacks conserved residue(s) required for the propagation of feature annotation.</text>
</comment>
<dbReference type="GO" id="GO:0043531">
    <property type="term" value="F:ADP binding"/>
    <property type="evidence" value="ECO:0007669"/>
    <property type="project" value="TreeGrafter"/>
</dbReference>
<feature type="binding site" evidence="9">
    <location>
        <position position="121"/>
    </location>
    <ligand>
        <name>substrate</name>
    </ligand>
</feature>
<gene>
    <name evidence="9" type="primary">pgk</name>
    <name evidence="13" type="ORF">CSP5_0458</name>
</gene>
<dbReference type="InterPro" id="IPR015824">
    <property type="entry name" value="Phosphoglycerate_kinase_N"/>
</dbReference>
<protein>
    <recommendedName>
        <fullName evidence="4 9">Phosphoglycerate kinase</fullName>
        <ecNumber evidence="3 9">2.7.2.3</ecNumber>
    </recommendedName>
</protein>
<dbReference type="InterPro" id="IPR036043">
    <property type="entry name" value="Phosphoglycerate_kinase_sf"/>
</dbReference>
<dbReference type="Gene3D" id="3.40.50.1260">
    <property type="entry name" value="Phosphoglycerate kinase, N-terminal domain"/>
    <property type="match status" value="2"/>
</dbReference>
<reference evidence="13 14" key="1">
    <citation type="submission" date="2016-04" db="EMBL/GenBank/DDBJ databases">
        <authorList>
            <person name="Evans L.H."/>
            <person name="Alamgir A."/>
            <person name="Owens N."/>
            <person name="Weber N.D."/>
            <person name="Virtaneva K."/>
            <person name="Barbian K."/>
            <person name="Babar A."/>
            <person name="Rosenke K."/>
        </authorList>
    </citation>
    <scope>NUCLEOTIDE SEQUENCE [LARGE SCALE GENOMIC DNA]</scope>
    <source>
        <strain evidence="14">S5(T) (JCM 30642 \VKM B-2941)</strain>
    </source>
</reference>
<feature type="binding site" evidence="10">
    <location>
        <position position="43"/>
    </location>
    <ligand>
        <name>(2R)-3-phosphoglycerate</name>
        <dbReference type="ChEBI" id="CHEBI:58272"/>
    </ligand>
</feature>
<dbReference type="PRINTS" id="PR00477">
    <property type="entry name" value="PHGLYCKINASE"/>
</dbReference>
<feature type="binding site" evidence="9">
    <location>
        <position position="163"/>
    </location>
    <ligand>
        <name>substrate</name>
    </ligand>
</feature>
<evidence type="ECO:0000256" key="5">
    <source>
        <dbReference type="ARBA" id="ARBA00022679"/>
    </source>
</evidence>
<dbReference type="HAMAP" id="MF_00145">
    <property type="entry name" value="Phosphoglyc_kinase"/>
    <property type="match status" value="1"/>
</dbReference>
<comment type="similarity">
    <text evidence="2 9 12">Belongs to the phosphoglycerate kinase family.</text>
</comment>
<dbReference type="FunFam" id="3.40.50.1260:FF:000006">
    <property type="entry name" value="Phosphoglycerate kinase"/>
    <property type="match status" value="1"/>
</dbReference>
<proteinExistence type="inferred from homology"/>
<accession>A0A1N5T4Z3</accession>
<dbReference type="GO" id="GO:0005829">
    <property type="term" value="C:cytosol"/>
    <property type="evidence" value="ECO:0007669"/>
    <property type="project" value="TreeGrafter"/>
</dbReference>
<keyword evidence="9" id="KW-0963">Cytoplasm</keyword>
<dbReference type="GO" id="GO:0006096">
    <property type="term" value="P:glycolytic process"/>
    <property type="evidence" value="ECO:0007669"/>
    <property type="project" value="UniProtKB-UniRule"/>
</dbReference>
<feature type="binding site" evidence="10">
    <location>
        <position position="163"/>
    </location>
    <ligand>
        <name>(2R)-3-phosphoglycerate</name>
        <dbReference type="ChEBI" id="CHEBI:58272"/>
    </ligand>
</feature>
<sequence length="416" mass="46724">MDQRQRDFFTLDDFDFSGKTVLLRLDLNSPIHPVTNEIMSDTRFKSHLPTIERLKGAKLVILAHQSRPGKTDFTSLLNHSRKLERLLGRRVKHIDSLYGSSAISAIKQMSNGEILMLENTRFFSEDVVLDPEDKETVENSNFIRNLSEVCDYFVNDAFPAIHRSQTSLTGFSRKMPNVAGLLIQKETDALNVFLKGDRSKNLAILAGAKIEDSITVAKSFLDKDTVNHIIVGGVVANAFLWASGNKIGKKNEDFIIKNNKKYDAYLQICRQLLEKYGNRILIPEDFVLNPSNRRVEKGEEIPDDQILADISLNSIAKFSEEIRKADSIFINGPMGMYEIEQYSFGTFEILREVAASTAMKIAGGGHTISAIEALNIENRIDHISTGGGALISYLSGEPMPVLESLRESRQYFEKVE</sequence>
<dbReference type="PIRSF" id="PIRSF000724">
    <property type="entry name" value="Pgk"/>
    <property type="match status" value="1"/>
</dbReference>
<dbReference type="SUPFAM" id="SSF53748">
    <property type="entry name" value="Phosphoglycerate kinase"/>
    <property type="match status" value="1"/>
</dbReference>
<feature type="binding site" evidence="9 10">
    <location>
        <begin position="64"/>
        <end position="67"/>
    </location>
    <ligand>
        <name>substrate</name>
    </ligand>
</feature>
<dbReference type="EMBL" id="LT671858">
    <property type="protein sequence ID" value="SIM43219.1"/>
    <property type="molecule type" value="Genomic_DNA"/>
</dbReference>
<dbReference type="PROSITE" id="PS00111">
    <property type="entry name" value="PGLYCERATE_KINASE"/>
    <property type="match status" value="1"/>
</dbReference>
<evidence type="ECO:0000256" key="1">
    <source>
        <dbReference type="ARBA" id="ARBA00000642"/>
    </source>
</evidence>
<comment type="pathway">
    <text evidence="9">Carbohydrate degradation; glycolysis; pyruvate from D-glyceraldehyde 3-phosphate: step 2/5.</text>
</comment>
<name>A0A1N5T4Z3_9ARCH</name>
<dbReference type="GO" id="GO:0004618">
    <property type="term" value="F:phosphoglycerate kinase activity"/>
    <property type="evidence" value="ECO:0007669"/>
    <property type="project" value="UniProtKB-UniRule"/>
</dbReference>
<keyword evidence="9" id="KW-0324">Glycolysis</keyword>
<dbReference type="EC" id="2.7.2.3" evidence="3 9"/>
<comment type="catalytic activity">
    <reaction evidence="1 9 12">
        <text>(2R)-3-phosphoglycerate + ATP = (2R)-3-phospho-glyceroyl phosphate + ADP</text>
        <dbReference type="Rhea" id="RHEA:14801"/>
        <dbReference type="ChEBI" id="CHEBI:30616"/>
        <dbReference type="ChEBI" id="CHEBI:57604"/>
        <dbReference type="ChEBI" id="CHEBI:58272"/>
        <dbReference type="ChEBI" id="CHEBI:456216"/>
        <dbReference type="EC" id="2.7.2.3"/>
    </reaction>
</comment>
<dbReference type="Proteomes" id="UP000195607">
    <property type="component" value="Chromosome I"/>
</dbReference>
<evidence type="ECO:0000256" key="9">
    <source>
        <dbReference type="HAMAP-Rule" id="MF_00145"/>
    </source>
</evidence>
<dbReference type="UniPathway" id="UPA00109">
    <property type="reaction ID" value="UER00185"/>
</dbReference>
<evidence type="ECO:0000256" key="3">
    <source>
        <dbReference type="ARBA" id="ARBA00013061"/>
    </source>
</evidence>
<comment type="subcellular location">
    <subcellularLocation>
        <location evidence="9">Cytoplasm</location>
    </subcellularLocation>
</comment>
<evidence type="ECO:0000256" key="4">
    <source>
        <dbReference type="ARBA" id="ARBA00016471"/>
    </source>
</evidence>
<evidence type="ECO:0000256" key="6">
    <source>
        <dbReference type="ARBA" id="ARBA00022741"/>
    </source>
</evidence>
<evidence type="ECO:0000256" key="10">
    <source>
        <dbReference type="PIRSR" id="PIRSR000724-1"/>
    </source>
</evidence>
<evidence type="ECO:0000256" key="8">
    <source>
        <dbReference type="ARBA" id="ARBA00022840"/>
    </source>
</evidence>
<keyword evidence="5 9" id="KW-0808">Transferase</keyword>
<keyword evidence="7 9" id="KW-0418">Kinase</keyword>
<feature type="binding site" evidence="9">
    <location>
        <begin position="364"/>
        <end position="367"/>
    </location>
    <ligand>
        <name>ATP</name>
        <dbReference type="ChEBI" id="CHEBI:30616"/>
    </ligand>
</feature>
<feature type="binding site" evidence="9 10">
    <location>
        <begin position="26"/>
        <end position="28"/>
    </location>
    <ligand>
        <name>substrate</name>
    </ligand>
</feature>
<dbReference type="PANTHER" id="PTHR11406">
    <property type="entry name" value="PHOSPHOGLYCERATE KINASE"/>
    <property type="match status" value="1"/>
</dbReference>
<feature type="binding site" evidence="10">
    <location>
        <position position="121"/>
    </location>
    <ligand>
        <name>(2R)-3-phosphoglycerate</name>
        <dbReference type="ChEBI" id="CHEBI:58272"/>
    </ligand>
</feature>
<keyword evidence="6 9" id="KW-0547">Nucleotide-binding</keyword>
<evidence type="ECO:0000313" key="14">
    <source>
        <dbReference type="Proteomes" id="UP000195607"/>
    </source>
</evidence>
<evidence type="ECO:0000256" key="7">
    <source>
        <dbReference type="ARBA" id="ARBA00022777"/>
    </source>
</evidence>
<keyword evidence="8 9" id="KW-0067">ATP-binding</keyword>
<dbReference type="AlphaFoldDB" id="A0A1N5T4Z3"/>
<evidence type="ECO:0000256" key="11">
    <source>
        <dbReference type="PIRSR" id="PIRSR000724-2"/>
    </source>
</evidence>
<comment type="subunit">
    <text evidence="9">Monomer.</text>
</comment>
<dbReference type="InterPro" id="IPR001576">
    <property type="entry name" value="Phosphoglycerate_kinase"/>
</dbReference>
<dbReference type="GeneID" id="41587760"/>
<dbReference type="GO" id="GO:0005524">
    <property type="term" value="F:ATP binding"/>
    <property type="evidence" value="ECO:0007669"/>
    <property type="project" value="UniProtKB-KW"/>
</dbReference>
<evidence type="ECO:0000256" key="2">
    <source>
        <dbReference type="ARBA" id="ARBA00008982"/>
    </source>
</evidence>
<dbReference type="GO" id="GO:0006094">
    <property type="term" value="P:gluconeogenesis"/>
    <property type="evidence" value="ECO:0007669"/>
    <property type="project" value="TreeGrafter"/>
</dbReference>
<feature type="binding site" evidence="9">
    <location>
        <position position="43"/>
    </location>
    <ligand>
        <name>substrate</name>
    </ligand>
</feature>
<dbReference type="RefSeq" id="WP_021789076.1">
    <property type="nucleotide sequence ID" value="NZ_LT671858.1"/>
</dbReference>
<dbReference type="InterPro" id="IPR015911">
    <property type="entry name" value="Phosphoglycerate_kinase_CS"/>
</dbReference>
<feature type="binding site" evidence="9 11">
    <location>
        <position position="338"/>
    </location>
    <ligand>
        <name>ATP</name>
        <dbReference type="ChEBI" id="CHEBI:30616"/>
    </ligand>
</feature>
<evidence type="ECO:0000313" key="13">
    <source>
        <dbReference type="EMBL" id="SIM43219.1"/>
    </source>
</evidence>
<dbReference type="PANTHER" id="PTHR11406:SF23">
    <property type="entry name" value="PHOSPHOGLYCERATE KINASE 1, CHLOROPLASTIC-RELATED"/>
    <property type="match status" value="1"/>
</dbReference>
<dbReference type="Pfam" id="PF00162">
    <property type="entry name" value="PGK"/>
    <property type="match status" value="1"/>
</dbReference>
<evidence type="ECO:0000256" key="12">
    <source>
        <dbReference type="RuleBase" id="RU000532"/>
    </source>
</evidence>